<keyword evidence="1" id="KW-1133">Transmembrane helix</keyword>
<sequence>MTSSILSSKRTFGFDLIRIVSMVAIVTFHVNEAVFWQDFNPMMSSLYVYRVIHAFSQHITFSGFTVIALSFFLMGKGSRKNYSALIGFIFLGVLVVAAFQEDPPFTGFYWEWDIYSFLAVSVAFIQMLVLLPPRWHRWIAGAAFLATWIPAWRLIPNSTDAITQALVGICPPQGVGSWPLLPWLAWPTLFFCLGKWYRVSEKFKLWTKTMFRGEVFAWVVILGLSIPFFGAFNWVPIGPHFYCHTLRIEPYLFWSTMIWLIFAMRISMLDRVNLWLSKKCWAVAISEMRWNKSFGLTYLTHLVLLGVGIYMRPYFTDHPWLFEIYFISVLPSAEGLVRIGEKFLATWHNRVRAK</sequence>
<feature type="transmembrane region" description="Helical" evidence="1">
    <location>
        <begin position="112"/>
        <end position="131"/>
    </location>
</feature>
<reference evidence="2 3" key="1">
    <citation type="submission" date="2016-03" db="EMBL/GenBank/DDBJ databases">
        <authorList>
            <person name="Ploux O."/>
        </authorList>
    </citation>
    <scope>NUCLEOTIDE SEQUENCE [LARGE SCALE GENOMIC DNA]</scope>
    <source>
        <strain evidence="2 3">R0</strain>
    </source>
</reference>
<protein>
    <recommendedName>
        <fullName evidence="4">Heparan-alpha-glucosaminide N-acetyltransferase catalytic domain-containing protein</fullName>
    </recommendedName>
</protein>
<feature type="transmembrane region" description="Helical" evidence="1">
    <location>
        <begin position="175"/>
        <end position="194"/>
    </location>
</feature>
<evidence type="ECO:0000313" key="2">
    <source>
        <dbReference type="EMBL" id="KYG66356.1"/>
    </source>
</evidence>
<feature type="transmembrane region" description="Helical" evidence="1">
    <location>
        <begin position="251"/>
        <end position="269"/>
    </location>
</feature>
<evidence type="ECO:0000256" key="1">
    <source>
        <dbReference type="SAM" id="Phobius"/>
    </source>
</evidence>
<keyword evidence="3" id="KW-1185">Reference proteome</keyword>
<feature type="transmembrane region" description="Helical" evidence="1">
    <location>
        <begin position="215"/>
        <end position="235"/>
    </location>
</feature>
<keyword evidence="1" id="KW-0472">Membrane</keyword>
<feature type="transmembrane region" description="Helical" evidence="1">
    <location>
        <begin position="51"/>
        <end position="75"/>
    </location>
</feature>
<name>A0A150WPR7_BDEBC</name>
<accession>A0A150WPR7</accession>
<feature type="transmembrane region" description="Helical" evidence="1">
    <location>
        <begin position="296"/>
        <end position="315"/>
    </location>
</feature>
<dbReference type="Proteomes" id="UP000075320">
    <property type="component" value="Unassembled WGS sequence"/>
</dbReference>
<organism evidence="2 3">
    <name type="scientific">Bdellovibrio bacteriovorus</name>
    <dbReference type="NCBI Taxonomy" id="959"/>
    <lineage>
        <taxon>Bacteria</taxon>
        <taxon>Pseudomonadati</taxon>
        <taxon>Bdellovibrionota</taxon>
        <taxon>Bdellovibrionia</taxon>
        <taxon>Bdellovibrionales</taxon>
        <taxon>Pseudobdellovibrionaceae</taxon>
        <taxon>Bdellovibrio</taxon>
    </lineage>
</organism>
<dbReference type="RefSeq" id="WP_061833921.1">
    <property type="nucleotide sequence ID" value="NZ_LUKE01000001.1"/>
</dbReference>
<evidence type="ECO:0008006" key="4">
    <source>
        <dbReference type="Google" id="ProtNLM"/>
    </source>
</evidence>
<comment type="caution">
    <text evidence="2">The sequence shown here is derived from an EMBL/GenBank/DDBJ whole genome shotgun (WGS) entry which is preliminary data.</text>
</comment>
<dbReference type="AlphaFoldDB" id="A0A150WPR7"/>
<dbReference type="EMBL" id="LUKE01000001">
    <property type="protein sequence ID" value="KYG66356.1"/>
    <property type="molecule type" value="Genomic_DNA"/>
</dbReference>
<proteinExistence type="predicted"/>
<gene>
    <name evidence="2" type="ORF">AZI86_04690</name>
</gene>
<feature type="transmembrane region" description="Helical" evidence="1">
    <location>
        <begin position="82"/>
        <end position="100"/>
    </location>
</feature>
<evidence type="ECO:0000313" key="3">
    <source>
        <dbReference type="Proteomes" id="UP000075320"/>
    </source>
</evidence>
<keyword evidence="1" id="KW-0812">Transmembrane</keyword>
<feature type="transmembrane region" description="Helical" evidence="1">
    <location>
        <begin position="138"/>
        <end position="155"/>
    </location>
</feature>
<dbReference type="OrthoDB" id="9818230at2"/>
<feature type="transmembrane region" description="Helical" evidence="1">
    <location>
        <begin position="12"/>
        <end position="31"/>
    </location>
</feature>